<accession>A0A0F7ZTA3</accession>
<gene>
    <name evidence="2" type="ORF">HIM_07838</name>
</gene>
<reference evidence="2 3" key="1">
    <citation type="journal article" date="2014" name="Genome Biol. Evol.">
        <title>Comparative genomics and transcriptomics analyses reveal divergent lifestyle features of nematode endoparasitic fungus Hirsutella minnesotensis.</title>
        <authorList>
            <person name="Lai Y."/>
            <person name="Liu K."/>
            <person name="Zhang X."/>
            <person name="Zhang X."/>
            <person name="Li K."/>
            <person name="Wang N."/>
            <person name="Shu C."/>
            <person name="Wu Y."/>
            <person name="Wang C."/>
            <person name="Bushley K.E."/>
            <person name="Xiang M."/>
            <person name="Liu X."/>
        </authorList>
    </citation>
    <scope>NUCLEOTIDE SEQUENCE [LARGE SCALE GENOMIC DNA]</scope>
    <source>
        <strain evidence="2 3">3608</strain>
    </source>
</reference>
<dbReference type="PANTHER" id="PTHR37981">
    <property type="entry name" value="LIPASE 2"/>
    <property type="match status" value="1"/>
</dbReference>
<dbReference type="Proteomes" id="UP000054481">
    <property type="component" value="Unassembled WGS sequence"/>
</dbReference>
<dbReference type="OrthoDB" id="1896086at2759"/>
<keyword evidence="3" id="KW-1185">Reference proteome</keyword>
<organism evidence="2 3">
    <name type="scientific">Hirsutella minnesotensis 3608</name>
    <dbReference type="NCBI Taxonomy" id="1043627"/>
    <lineage>
        <taxon>Eukaryota</taxon>
        <taxon>Fungi</taxon>
        <taxon>Dikarya</taxon>
        <taxon>Ascomycota</taxon>
        <taxon>Pezizomycotina</taxon>
        <taxon>Sordariomycetes</taxon>
        <taxon>Hypocreomycetidae</taxon>
        <taxon>Hypocreales</taxon>
        <taxon>Ophiocordycipitaceae</taxon>
        <taxon>Hirsutella</taxon>
    </lineage>
</organism>
<evidence type="ECO:0000313" key="2">
    <source>
        <dbReference type="EMBL" id="KJZ72763.1"/>
    </source>
</evidence>
<dbReference type="SUPFAM" id="SSF52266">
    <property type="entry name" value="SGNH hydrolase"/>
    <property type="match status" value="1"/>
</dbReference>
<dbReference type="Gene3D" id="3.40.50.1110">
    <property type="entry name" value="SGNH hydrolase"/>
    <property type="match status" value="1"/>
</dbReference>
<sequence>MAAIGSGSRGGFPPSADWSCSRFTYTWPHMVDRAIGSGSTDFQYLACTGATSQDIERQAKNLKGDLDVVMLTAGVERRKKFNKLVENINKAIQEVVKEYQEASNKKFDIDFSDWSAWPAEVDGQMCSPSSDGHYPDPNQPELQFIKDNTWVRDVRVRDSLKKRRYDSWHDVSFDQGLAATNKVKDAQSASVSALRDAEDRALKMDMYESILFKSQSPEAIARKRLDKRALSPPGCPGSYMPSPGLPDIFARIFHPNEKGHETIASFAIETLAYAKEAQDGKAGGMCRVNDEFVCWRAQENRKAFASWERLNKKYRDFCEDVEPPQDTINWKWEKTYDKGTPDETQFVVHLSNEASAFDRSQCFESFDLILNSCDGNDPENPMNWKFGGKYVRGSYRYEINPQRERELIRRTDGSCQGWYKGFNGAYTIYGKGWANWDWGQESLLTAARGCVGVVSSWKFDYFDSPGDHDGWEWRATFSTPIWVRARCFNNLKVQAAAGGYTDHSKKKISAESYENFGCSGND</sequence>
<evidence type="ECO:0000256" key="1">
    <source>
        <dbReference type="SAM" id="Coils"/>
    </source>
</evidence>
<proteinExistence type="predicted"/>
<dbReference type="PANTHER" id="PTHR37981:SF1">
    <property type="entry name" value="SGNH HYDROLASE-TYPE ESTERASE DOMAIN-CONTAINING PROTEIN"/>
    <property type="match status" value="1"/>
</dbReference>
<dbReference type="InterPro" id="IPR036514">
    <property type="entry name" value="SGNH_hydro_sf"/>
</dbReference>
<dbReference type="Pfam" id="PF18647">
    <property type="entry name" value="Fungal_lectin_2"/>
    <property type="match status" value="1"/>
</dbReference>
<protein>
    <submittedName>
        <fullName evidence="2">Uncharacterized protein</fullName>
    </submittedName>
</protein>
<evidence type="ECO:0000313" key="3">
    <source>
        <dbReference type="Proteomes" id="UP000054481"/>
    </source>
</evidence>
<dbReference type="GO" id="GO:0016788">
    <property type="term" value="F:hydrolase activity, acting on ester bonds"/>
    <property type="evidence" value="ECO:0007669"/>
    <property type="project" value="InterPro"/>
</dbReference>
<dbReference type="GO" id="GO:0006629">
    <property type="term" value="P:lipid metabolic process"/>
    <property type="evidence" value="ECO:0007669"/>
    <property type="project" value="TreeGrafter"/>
</dbReference>
<name>A0A0F7ZTA3_9HYPO</name>
<dbReference type="AlphaFoldDB" id="A0A0F7ZTA3"/>
<dbReference type="EMBL" id="KQ030542">
    <property type="protein sequence ID" value="KJZ72763.1"/>
    <property type="molecule type" value="Genomic_DNA"/>
</dbReference>
<feature type="coiled-coil region" evidence="1">
    <location>
        <begin position="78"/>
        <end position="105"/>
    </location>
</feature>
<keyword evidence="1" id="KW-0175">Coiled coil</keyword>
<dbReference type="InterPro" id="IPR037460">
    <property type="entry name" value="SEST-like"/>
</dbReference>